<feature type="transmembrane region" description="Helical" evidence="7">
    <location>
        <begin position="253"/>
        <end position="272"/>
    </location>
</feature>
<evidence type="ECO:0000256" key="1">
    <source>
        <dbReference type="ARBA" id="ARBA00004651"/>
    </source>
</evidence>
<comment type="similarity">
    <text evidence="2">Belongs to the EamA transporter family.</text>
</comment>
<dbReference type="SUPFAM" id="SSF103481">
    <property type="entry name" value="Multidrug resistance efflux transporter EmrE"/>
    <property type="match status" value="2"/>
</dbReference>
<dbReference type="AlphaFoldDB" id="A0A558AWT6"/>
<protein>
    <submittedName>
        <fullName evidence="9">EamA family transporter</fullName>
    </submittedName>
</protein>
<keyword evidence="10" id="KW-1185">Reference proteome</keyword>
<dbReference type="InterPro" id="IPR000620">
    <property type="entry name" value="EamA_dom"/>
</dbReference>
<evidence type="ECO:0000313" key="9">
    <source>
        <dbReference type="EMBL" id="TVT28725.1"/>
    </source>
</evidence>
<dbReference type="Pfam" id="PF00892">
    <property type="entry name" value="EamA"/>
    <property type="match status" value="2"/>
</dbReference>
<dbReference type="GO" id="GO:0005886">
    <property type="term" value="C:plasma membrane"/>
    <property type="evidence" value="ECO:0007669"/>
    <property type="project" value="UniProtKB-SubCell"/>
</dbReference>
<evidence type="ECO:0000256" key="5">
    <source>
        <dbReference type="ARBA" id="ARBA00022989"/>
    </source>
</evidence>
<evidence type="ECO:0000256" key="4">
    <source>
        <dbReference type="ARBA" id="ARBA00022692"/>
    </source>
</evidence>
<evidence type="ECO:0000259" key="8">
    <source>
        <dbReference type="Pfam" id="PF00892"/>
    </source>
</evidence>
<evidence type="ECO:0000256" key="7">
    <source>
        <dbReference type="SAM" id="Phobius"/>
    </source>
</evidence>
<gene>
    <name evidence="9" type="ORF">FO441_00140</name>
</gene>
<dbReference type="InterPro" id="IPR037185">
    <property type="entry name" value="EmrE-like"/>
</dbReference>
<keyword evidence="5 7" id="KW-1133">Transmembrane helix</keyword>
<evidence type="ECO:0000313" key="10">
    <source>
        <dbReference type="Proteomes" id="UP000315103"/>
    </source>
</evidence>
<sequence>MISESKHIRGLIFVLIGATLWGVGGTAADYIFRNTPITVEWYVAFRLTASGIILLAAYWLFSRKQQPVRLDRRTFAMLVIYSLLGMTMVQYSFMAAIGHGNAAIATVLQYTGPIYIILWLVIRRYAKWSAADAFIIIGMIAGVILLATNGDFSTLIVSPPALIWGLVSGVALAYYTLHAQILLYRLHPLQLVGGSMFIGGIAMNFIHPIWQFDREFEWTAALVTILLLSVLIGTTLAFLLYISSLKHISSKEAGILGTLEPVSAVVSSVIWLDISMGLYQFAGIAIILGIAVYISVGRRAKTNKEAVPSTQES</sequence>
<dbReference type="InterPro" id="IPR050638">
    <property type="entry name" value="AA-Vitamin_Transporters"/>
</dbReference>
<dbReference type="EMBL" id="VMSJ01000001">
    <property type="protein sequence ID" value="TVT28725.1"/>
    <property type="molecule type" value="Genomic_DNA"/>
</dbReference>
<proteinExistence type="inferred from homology"/>
<feature type="transmembrane region" description="Helical" evidence="7">
    <location>
        <begin position="74"/>
        <end position="97"/>
    </location>
</feature>
<comment type="caution">
    <text evidence="9">The sequence shown here is derived from an EMBL/GenBank/DDBJ whole genome shotgun (WGS) entry which is preliminary data.</text>
</comment>
<feature type="transmembrane region" description="Helical" evidence="7">
    <location>
        <begin position="278"/>
        <end position="296"/>
    </location>
</feature>
<evidence type="ECO:0000256" key="6">
    <source>
        <dbReference type="ARBA" id="ARBA00023136"/>
    </source>
</evidence>
<dbReference type="PANTHER" id="PTHR32322:SF18">
    <property type="entry name" value="S-ADENOSYLMETHIONINE_S-ADENOSYLHOMOCYSTEINE TRANSPORTER"/>
    <property type="match status" value="1"/>
</dbReference>
<reference evidence="9 10" key="1">
    <citation type="submission" date="2019-07" db="EMBL/GenBank/DDBJ databases">
        <title>Salinicoccus cyprini sp. nov., isolated from gastro-intestinal tract of mirror carp, Cyprinus carpio var. specularis, collected from Gobind Sagar Reservoir, Himachal Pradesh, India.</title>
        <authorList>
            <person name="Talwar C."/>
            <person name="Singh A.K."/>
            <person name="Lal R."/>
            <person name="Negi R.K."/>
        </authorList>
    </citation>
    <scope>NUCLEOTIDE SEQUENCE [LARGE SCALE GENOMIC DNA]</scope>
    <source>
        <strain evidence="9 10">CT19</strain>
    </source>
</reference>
<feature type="transmembrane region" description="Helical" evidence="7">
    <location>
        <begin position="218"/>
        <end position="241"/>
    </location>
</feature>
<feature type="transmembrane region" description="Helical" evidence="7">
    <location>
        <begin position="43"/>
        <end position="62"/>
    </location>
</feature>
<name>A0A558AWT6_9STAP</name>
<feature type="transmembrane region" description="Helical" evidence="7">
    <location>
        <begin position="154"/>
        <end position="177"/>
    </location>
</feature>
<dbReference type="Proteomes" id="UP000315103">
    <property type="component" value="Unassembled WGS sequence"/>
</dbReference>
<keyword evidence="3" id="KW-1003">Cell membrane</keyword>
<dbReference type="OrthoDB" id="9810818at2"/>
<evidence type="ECO:0000256" key="3">
    <source>
        <dbReference type="ARBA" id="ARBA00022475"/>
    </source>
</evidence>
<evidence type="ECO:0000256" key="2">
    <source>
        <dbReference type="ARBA" id="ARBA00007362"/>
    </source>
</evidence>
<keyword evidence="6 7" id="KW-0472">Membrane</keyword>
<comment type="subcellular location">
    <subcellularLocation>
        <location evidence="1">Cell membrane</location>
        <topology evidence="1">Multi-pass membrane protein</topology>
    </subcellularLocation>
</comment>
<organism evidence="9 10">
    <name type="scientific">Salinicoccus cyprini</name>
    <dbReference type="NCBI Taxonomy" id="2493691"/>
    <lineage>
        <taxon>Bacteria</taxon>
        <taxon>Bacillati</taxon>
        <taxon>Bacillota</taxon>
        <taxon>Bacilli</taxon>
        <taxon>Bacillales</taxon>
        <taxon>Staphylococcaceae</taxon>
        <taxon>Salinicoccus</taxon>
    </lineage>
</organism>
<feature type="domain" description="EamA" evidence="8">
    <location>
        <begin position="161"/>
        <end position="294"/>
    </location>
</feature>
<feature type="transmembrane region" description="Helical" evidence="7">
    <location>
        <begin position="189"/>
        <end position="206"/>
    </location>
</feature>
<feature type="transmembrane region" description="Helical" evidence="7">
    <location>
        <begin position="103"/>
        <end position="122"/>
    </location>
</feature>
<accession>A0A558AWT6</accession>
<feature type="domain" description="EamA" evidence="8">
    <location>
        <begin position="9"/>
        <end position="147"/>
    </location>
</feature>
<dbReference type="RefSeq" id="WP_145284030.1">
    <property type="nucleotide sequence ID" value="NZ_VMSJ01000001.1"/>
</dbReference>
<dbReference type="PANTHER" id="PTHR32322">
    <property type="entry name" value="INNER MEMBRANE TRANSPORTER"/>
    <property type="match status" value="1"/>
</dbReference>
<feature type="transmembrane region" description="Helical" evidence="7">
    <location>
        <begin position="129"/>
        <end position="148"/>
    </location>
</feature>
<keyword evidence="4 7" id="KW-0812">Transmembrane</keyword>